<dbReference type="AlphaFoldDB" id="A0A8X6X606"/>
<evidence type="ECO:0000256" key="1">
    <source>
        <dbReference type="SAM" id="Phobius"/>
    </source>
</evidence>
<gene>
    <name evidence="2" type="ORF">TNIN_95781</name>
</gene>
<accession>A0A8X6X606</accession>
<dbReference type="EMBL" id="BMAV01005999">
    <property type="protein sequence ID" value="GFY47548.1"/>
    <property type="molecule type" value="Genomic_DNA"/>
</dbReference>
<keyword evidence="1" id="KW-0472">Membrane</keyword>
<proteinExistence type="predicted"/>
<comment type="caution">
    <text evidence="2">The sequence shown here is derived from an EMBL/GenBank/DDBJ whole genome shotgun (WGS) entry which is preliminary data.</text>
</comment>
<keyword evidence="1" id="KW-1133">Transmembrane helix</keyword>
<keyword evidence="3" id="KW-1185">Reference proteome</keyword>
<evidence type="ECO:0000313" key="3">
    <source>
        <dbReference type="Proteomes" id="UP000886998"/>
    </source>
</evidence>
<dbReference type="Proteomes" id="UP000886998">
    <property type="component" value="Unassembled WGS sequence"/>
</dbReference>
<reference evidence="2" key="1">
    <citation type="submission" date="2020-08" db="EMBL/GenBank/DDBJ databases">
        <title>Multicomponent nature underlies the extraordinary mechanical properties of spider dragline silk.</title>
        <authorList>
            <person name="Kono N."/>
            <person name="Nakamura H."/>
            <person name="Mori M."/>
            <person name="Yoshida Y."/>
            <person name="Ohtoshi R."/>
            <person name="Malay A.D."/>
            <person name="Moran D.A.P."/>
            <person name="Tomita M."/>
            <person name="Numata K."/>
            <person name="Arakawa K."/>
        </authorList>
    </citation>
    <scope>NUCLEOTIDE SEQUENCE</scope>
</reference>
<evidence type="ECO:0000313" key="2">
    <source>
        <dbReference type="EMBL" id="GFY47548.1"/>
    </source>
</evidence>
<protein>
    <submittedName>
        <fullName evidence="2">Uncharacterized protein</fullName>
    </submittedName>
</protein>
<sequence length="123" mass="13995">MSHEIALEINSDLNTQTDDDEFRNTEDNINSRCLLIRRFGTARMPCSLNRVRNIFSFGLFFLIILMMASFVVLSLLAPQEDKALITIAFAIALAIIYSIIYHIVQCIKLLSKDHGLITIFSNQ</sequence>
<organism evidence="2 3">
    <name type="scientific">Trichonephila inaurata madagascariensis</name>
    <dbReference type="NCBI Taxonomy" id="2747483"/>
    <lineage>
        <taxon>Eukaryota</taxon>
        <taxon>Metazoa</taxon>
        <taxon>Ecdysozoa</taxon>
        <taxon>Arthropoda</taxon>
        <taxon>Chelicerata</taxon>
        <taxon>Arachnida</taxon>
        <taxon>Araneae</taxon>
        <taxon>Araneomorphae</taxon>
        <taxon>Entelegynae</taxon>
        <taxon>Araneoidea</taxon>
        <taxon>Nephilidae</taxon>
        <taxon>Trichonephila</taxon>
        <taxon>Trichonephila inaurata</taxon>
    </lineage>
</organism>
<name>A0A8X6X606_9ARAC</name>
<keyword evidence="1" id="KW-0812">Transmembrane</keyword>
<feature type="transmembrane region" description="Helical" evidence="1">
    <location>
        <begin position="83"/>
        <end position="104"/>
    </location>
</feature>
<feature type="transmembrane region" description="Helical" evidence="1">
    <location>
        <begin position="54"/>
        <end position="77"/>
    </location>
</feature>